<gene>
    <name evidence="1" type="ORF">M408DRAFT_162973</name>
</gene>
<dbReference type="AlphaFoldDB" id="A0A0C2XEZ2"/>
<evidence type="ECO:0000313" key="2">
    <source>
        <dbReference type="Proteomes" id="UP000054097"/>
    </source>
</evidence>
<dbReference type="Proteomes" id="UP000054097">
    <property type="component" value="Unassembled WGS sequence"/>
</dbReference>
<accession>A0A0C2XEZ2</accession>
<dbReference type="EMBL" id="KN824297">
    <property type="protein sequence ID" value="KIM27692.1"/>
    <property type="molecule type" value="Genomic_DNA"/>
</dbReference>
<reference evidence="1 2" key="1">
    <citation type="submission" date="2014-04" db="EMBL/GenBank/DDBJ databases">
        <authorList>
            <consortium name="DOE Joint Genome Institute"/>
            <person name="Kuo A."/>
            <person name="Zuccaro A."/>
            <person name="Kohler A."/>
            <person name="Nagy L.G."/>
            <person name="Floudas D."/>
            <person name="Copeland A."/>
            <person name="Barry K.W."/>
            <person name="Cichocki N."/>
            <person name="Veneault-Fourrey C."/>
            <person name="LaButti K."/>
            <person name="Lindquist E.A."/>
            <person name="Lipzen A."/>
            <person name="Lundell T."/>
            <person name="Morin E."/>
            <person name="Murat C."/>
            <person name="Sun H."/>
            <person name="Tunlid A."/>
            <person name="Henrissat B."/>
            <person name="Grigoriev I.V."/>
            <person name="Hibbett D.S."/>
            <person name="Martin F."/>
            <person name="Nordberg H.P."/>
            <person name="Cantor M.N."/>
            <person name="Hua S.X."/>
        </authorList>
    </citation>
    <scope>NUCLEOTIDE SEQUENCE [LARGE SCALE GENOMIC DNA]</scope>
    <source>
        <strain evidence="1 2">MAFF 305830</strain>
    </source>
</reference>
<keyword evidence="2" id="KW-1185">Reference proteome</keyword>
<proteinExistence type="predicted"/>
<sequence>MGPLLTHGLLAALLGHEDTANGVRKHGVRDQKVVLSSPNDGHSCSRNPSYHHSAFMWLPSTVTPLLMPTSLFAIDLVTLFPDPNSRKAACRDFNFRFWRKQTRNFQIGIAPFLASAVWSSPTIYLWSS</sequence>
<organism evidence="1 2">
    <name type="scientific">Serendipita vermifera MAFF 305830</name>
    <dbReference type="NCBI Taxonomy" id="933852"/>
    <lineage>
        <taxon>Eukaryota</taxon>
        <taxon>Fungi</taxon>
        <taxon>Dikarya</taxon>
        <taxon>Basidiomycota</taxon>
        <taxon>Agaricomycotina</taxon>
        <taxon>Agaricomycetes</taxon>
        <taxon>Sebacinales</taxon>
        <taxon>Serendipitaceae</taxon>
        <taxon>Serendipita</taxon>
    </lineage>
</organism>
<protein>
    <submittedName>
        <fullName evidence="1">Uncharacterized protein</fullName>
    </submittedName>
</protein>
<name>A0A0C2XEZ2_SERVB</name>
<dbReference type="HOGENOM" id="CLU_1960922_0_0_1"/>
<evidence type="ECO:0000313" key="1">
    <source>
        <dbReference type="EMBL" id="KIM27692.1"/>
    </source>
</evidence>
<reference evidence="2" key="2">
    <citation type="submission" date="2015-01" db="EMBL/GenBank/DDBJ databases">
        <title>Evolutionary Origins and Diversification of the Mycorrhizal Mutualists.</title>
        <authorList>
            <consortium name="DOE Joint Genome Institute"/>
            <consortium name="Mycorrhizal Genomics Consortium"/>
            <person name="Kohler A."/>
            <person name="Kuo A."/>
            <person name="Nagy L.G."/>
            <person name="Floudas D."/>
            <person name="Copeland A."/>
            <person name="Barry K.W."/>
            <person name="Cichocki N."/>
            <person name="Veneault-Fourrey C."/>
            <person name="LaButti K."/>
            <person name="Lindquist E.A."/>
            <person name="Lipzen A."/>
            <person name="Lundell T."/>
            <person name="Morin E."/>
            <person name="Murat C."/>
            <person name="Riley R."/>
            <person name="Ohm R."/>
            <person name="Sun H."/>
            <person name="Tunlid A."/>
            <person name="Henrissat B."/>
            <person name="Grigoriev I.V."/>
            <person name="Hibbett D.S."/>
            <person name="Martin F."/>
        </authorList>
    </citation>
    <scope>NUCLEOTIDE SEQUENCE [LARGE SCALE GENOMIC DNA]</scope>
    <source>
        <strain evidence="2">MAFF 305830</strain>
    </source>
</reference>